<proteinExistence type="predicted"/>
<keyword evidence="5 8" id="KW-0238">DNA-binding</keyword>
<gene>
    <name evidence="12" type="ORF">HHK36_009277</name>
</gene>
<dbReference type="PANTHER" id="PTHR31992">
    <property type="entry name" value="DOF ZINC FINGER PROTEIN DOF1.4-RELATED"/>
    <property type="match status" value="1"/>
</dbReference>
<dbReference type="EMBL" id="JABCRI010000006">
    <property type="protein sequence ID" value="KAF8404394.1"/>
    <property type="molecule type" value="Genomic_DNA"/>
</dbReference>
<evidence type="ECO:0000256" key="2">
    <source>
        <dbReference type="ARBA" id="ARBA00022771"/>
    </source>
</evidence>
<dbReference type="Proteomes" id="UP000655225">
    <property type="component" value="Unassembled WGS sequence"/>
</dbReference>
<evidence type="ECO:0000256" key="1">
    <source>
        <dbReference type="ARBA" id="ARBA00022723"/>
    </source>
</evidence>
<evidence type="ECO:0000313" key="13">
    <source>
        <dbReference type="Proteomes" id="UP000655225"/>
    </source>
</evidence>
<comment type="function">
    <text evidence="9">Transcription factor that binds specifically to a 5'-AA[AG]G-3' consensus core sequence.</text>
</comment>
<dbReference type="GO" id="GO:0008270">
    <property type="term" value="F:zinc ion binding"/>
    <property type="evidence" value="ECO:0007669"/>
    <property type="project" value="UniProtKB-KW"/>
</dbReference>
<evidence type="ECO:0000259" key="11">
    <source>
        <dbReference type="PROSITE" id="PS50884"/>
    </source>
</evidence>
<reference evidence="12 13" key="1">
    <citation type="submission" date="2020-04" db="EMBL/GenBank/DDBJ databases">
        <title>Plant Genome Project.</title>
        <authorList>
            <person name="Zhang R.-G."/>
        </authorList>
    </citation>
    <scope>NUCLEOTIDE SEQUENCE [LARGE SCALE GENOMIC DNA]</scope>
    <source>
        <strain evidence="12">YNK0</strain>
        <tissue evidence="12">Leaf</tissue>
    </source>
</reference>
<sequence length="301" mass="34349">MYRPRDTMLPCPPRPLMMDRRWKTNVELAPNCPRCASPKTKFCYYNNYSLSQPRYFCKSCRRYWTKGGSLRNVPVGGGCRKSRRGKSDRLPSSQSEPIPYRPSSSLSSSDHPQINHFNNSCLSHRADCHDIDLAVVFAKFLNHDSHFDLEPPLVEQELPNDVDASFNLSHSSNHIQFTEEDDLIIEDQRLSDLSPESQLIDREPSQVFQGKIQQQEIIPQFMSADPNCFGLPALLSNEAVQGVLWSDIPAVQNFTWQSPQLPEFETVQSAGDHSMFYPNQLNDNWSLFDLSSYGASQEPET</sequence>
<evidence type="ECO:0000256" key="7">
    <source>
        <dbReference type="ARBA" id="ARBA00023242"/>
    </source>
</evidence>
<dbReference type="GO" id="GO:0005634">
    <property type="term" value="C:nucleus"/>
    <property type="evidence" value="ECO:0007669"/>
    <property type="project" value="UniProtKB-SubCell"/>
</dbReference>
<feature type="domain" description="Dof-type" evidence="11">
    <location>
        <begin position="30"/>
        <end position="84"/>
    </location>
</feature>
<name>A0A834ZAL5_TETSI</name>
<evidence type="ECO:0000313" key="12">
    <source>
        <dbReference type="EMBL" id="KAF8404394.1"/>
    </source>
</evidence>
<evidence type="ECO:0000256" key="10">
    <source>
        <dbReference type="SAM" id="MobiDB-lite"/>
    </source>
</evidence>
<dbReference type="PANTHER" id="PTHR31992:SF316">
    <property type="entry name" value="DOF ZINC FINGER PROTEIN DOF1.2"/>
    <property type="match status" value="1"/>
</dbReference>
<dbReference type="InterPro" id="IPR045174">
    <property type="entry name" value="Dof"/>
</dbReference>
<evidence type="ECO:0000256" key="9">
    <source>
        <dbReference type="RuleBase" id="RU369094"/>
    </source>
</evidence>
<evidence type="ECO:0000256" key="6">
    <source>
        <dbReference type="ARBA" id="ARBA00023163"/>
    </source>
</evidence>
<evidence type="ECO:0000256" key="5">
    <source>
        <dbReference type="ARBA" id="ARBA00023125"/>
    </source>
</evidence>
<dbReference type="PROSITE" id="PS01361">
    <property type="entry name" value="ZF_DOF_1"/>
    <property type="match status" value="1"/>
</dbReference>
<comment type="caution">
    <text evidence="12">The sequence shown here is derived from an EMBL/GenBank/DDBJ whole genome shotgun (WGS) entry which is preliminary data.</text>
</comment>
<dbReference type="OMA" id="FNDHITM"/>
<evidence type="ECO:0000256" key="4">
    <source>
        <dbReference type="ARBA" id="ARBA00023015"/>
    </source>
</evidence>
<keyword evidence="4 9" id="KW-0805">Transcription regulation</keyword>
<keyword evidence="3 9" id="KW-0862">Zinc</keyword>
<keyword evidence="6 9" id="KW-0804">Transcription</keyword>
<feature type="region of interest" description="Disordered" evidence="10">
    <location>
        <begin position="75"/>
        <end position="111"/>
    </location>
</feature>
<keyword evidence="1 9" id="KW-0479">Metal-binding</keyword>
<dbReference type="OrthoDB" id="1927254at2759"/>
<keyword evidence="2 8" id="KW-0863">Zinc-finger</keyword>
<comment type="subcellular location">
    <subcellularLocation>
        <location evidence="8 9">Nucleus</location>
    </subcellularLocation>
</comment>
<evidence type="ECO:0000256" key="3">
    <source>
        <dbReference type="ARBA" id="ARBA00022833"/>
    </source>
</evidence>
<accession>A0A834ZAL5</accession>
<organism evidence="12 13">
    <name type="scientific">Tetracentron sinense</name>
    <name type="common">Spur-leaf</name>
    <dbReference type="NCBI Taxonomy" id="13715"/>
    <lineage>
        <taxon>Eukaryota</taxon>
        <taxon>Viridiplantae</taxon>
        <taxon>Streptophyta</taxon>
        <taxon>Embryophyta</taxon>
        <taxon>Tracheophyta</taxon>
        <taxon>Spermatophyta</taxon>
        <taxon>Magnoliopsida</taxon>
        <taxon>Trochodendrales</taxon>
        <taxon>Trochodendraceae</taxon>
        <taxon>Tetracentron</taxon>
    </lineage>
</organism>
<dbReference type="GO" id="GO:0003677">
    <property type="term" value="F:DNA binding"/>
    <property type="evidence" value="ECO:0007669"/>
    <property type="project" value="UniProtKB-UniRule"/>
</dbReference>
<dbReference type="AlphaFoldDB" id="A0A834ZAL5"/>
<evidence type="ECO:0000256" key="8">
    <source>
        <dbReference type="PROSITE-ProRule" id="PRU00071"/>
    </source>
</evidence>
<keyword evidence="7 8" id="KW-0539">Nucleus</keyword>
<dbReference type="Pfam" id="PF02701">
    <property type="entry name" value="Zn_ribbon_Dof"/>
    <property type="match status" value="1"/>
</dbReference>
<dbReference type="PROSITE" id="PS50884">
    <property type="entry name" value="ZF_DOF_2"/>
    <property type="match status" value="1"/>
</dbReference>
<protein>
    <recommendedName>
        <fullName evidence="9">Dof zinc finger protein</fullName>
    </recommendedName>
</protein>
<dbReference type="InterPro" id="IPR003851">
    <property type="entry name" value="Znf_Dof"/>
</dbReference>
<keyword evidence="13" id="KW-1185">Reference proteome</keyword>
<dbReference type="GO" id="GO:0003700">
    <property type="term" value="F:DNA-binding transcription factor activity"/>
    <property type="evidence" value="ECO:0007669"/>
    <property type="project" value="UniProtKB-UniRule"/>
</dbReference>